<reference evidence="4" key="1">
    <citation type="journal article" date="2019" name="Int. J. Syst. Evol. Microbiol.">
        <title>The Global Catalogue of Microorganisms (GCM) 10K type strain sequencing project: providing services to taxonomists for standard genome sequencing and annotation.</title>
        <authorList>
            <consortium name="The Broad Institute Genomics Platform"/>
            <consortium name="The Broad Institute Genome Sequencing Center for Infectious Disease"/>
            <person name="Wu L."/>
            <person name="Ma J."/>
        </authorList>
    </citation>
    <scope>NUCLEOTIDE SEQUENCE [LARGE SCALE GENOMIC DNA]</scope>
    <source>
        <strain evidence="4">CGMCC 4.7237</strain>
    </source>
</reference>
<feature type="compositionally biased region" description="Polar residues" evidence="1">
    <location>
        <begin position="1"/>
        <end position="20"/>
    </location>
</feature>
<accession>A0ABV8HRC7</accession>
<dbReference type="Proteomes" id="UP001595765">
    <property type="component" value="Unassembled WGS sequence"/>
</dbReference>
<feature type="domain" description="DUF397" evidence="2">
    <location>
        <begin position="10"/>
        <end position="61"/>
    </location>
</feature>
<feature type="region of interest" description="Disordered" evidence="1">
    <location>
        <begin position="1"/>
        <end position="22"/>
    </location>
</feature>
<sequence length="69" mass="7250">MAIKLGSTTGWMKSSRSTGNGACVEVKSPAVESVVVRDSKDPQGPVLTFSPEAWSSFVTDVDRGSFTIG</sequence>
<dbReference type="InterPro" id="IPR007278">
    <property type="entry name" value="DUF397"/>
</dbReference>
<evidence type="ECO:0000256" key="1">
    <source>
        <dbReference type="SAM" id="MobiDB-lite"/>
    </source>
</evidence>
<name>A0ABV8HRC7_9ACTN</name>
<organism evidence="3 4">
    <name type="scientific">Streptomyces polygonati</name>
    <dbReference type="NCBI Taxonomy" id="1617087"/>
    <lineage>
        <taxon>Bacteria</taxon>
        <taxon>Bacillati</taxon>
        <taxon>Actinomycetota</taxon>
        <taxon>Actinomycetes</taxon>
        <taxon>Kitasatosporales</taxon>
        <taxon>Streptomycetaceae</taxon>
        <taxon>Streptomyces</taxon>
    </lineage>
</organism>
<evidence type="ECO:0000313" key="4">
    <source>
        <dbReference type="Proteomes" id="UP001595765"/>
    </source>
</evidence>
<protein>
    <submittedName>
        <fullName evidence="3">DUF397 domain-containing protein</fullName>
    </submittedName>
</protein>
<comment type="caution">
    <text evidence="3">The sequence shown here is derived from an EMBL/GenBank/DDBJ whole genome shotgun (WGS) entry which is preliminary data.</text>
</comment>
<evidence type="ECO:0000259" key="2">
    <source>
        <dbReference type="Pfam" id="PF04149"/>
    </source>
</evidence>
<dbReference type="EMBL" id="JBHSBB010000013">
    <property type="protein sequence ID" value="MFC4033672.1"/>
    <property type="molecule type" value="Genomic_DNA"/>
</dbReference>
<dbReference type="Pfam" id="PF04149">
    <property type="entry name" value="DUF397"/>
    <property type="match status" value="1"/>
</dbReference>
<keyword evidence="4" id="KW-1185">Reference proteome</keyword>
<gene>
    <name evidence="3" type="ORF">ACFO3J_19605</name>
</gene>
<evidence type="ECO:0000313" key="3">
    <source>
        <dbReference type="EMBL" id="MFC4033672.1"/>
    </source>
</evidence>
<dbReference type="RefSeq" id="WP_386430752.1">
    <property type="nucleotide sequence ID" value="NZ_JBHSBB010000013.1"/>
</dbReference>
<proteinExistence type="predicted"/>